<sequence length="220" mass="25406">MKPIYKNIGNSYEVKDNVVYITILKKDGTELITKIDEDDLALINDMGTWFAEWNKDYNNYIAQNISKTKKNSKNKPLKQSIASVLLKVSPKAPIKYLNGDTLDNRRCNLDIAKKNSGNEYEEKDENTISIILKDKLDKKEGYALISKEDLALVINDTYSWVLHKTHGNVSVVANTPEGRLPLWKVIMKPQENQYIEFKNHNPLDNRRSNLILKNHEEENQ</sequence>
<accession>A0A174IFA0</accession>
<gene>
    <name evidence="1" type="ORF">ERS852471_02419</name>
</gene>
<evidence type="ECO:0000313" key="2">
    <source>
        <dbReference type="Proteomes" id="UP000095594"/>
    </source>
</evidence>
<evidence type="ECO:0000313" key="1">
    <source>
        <dbReference type="EMBL" id="CUO83609.1"/>
    </source>
</evidence>
<protein>
    <submittedName>
        <fullName evidence="1">Uncharacterized protein</fullName>
    </submittedName>
</protein>
<proteinExistence type="predicted"/>
<dbReference type="AlphaFoldDB" id="A0A174IFA0"/>
<dbReference type="Proteomes" id="UP000095594">
    <property type="component" value="Unassembled WGS sequence"/>
</dbReference>
<organism evidence="1 2">
    <name type="scientific">Clostridium disporicum</name>
    <dbReference type="NCBI Taxonomy" id="84024"/>
    <lineage>
        <taxon>Bacteria</taxon>
        <taxon>Bacillati</taxon>
        <taxon>Bacillota</taxon>
        <taxon>Clostridia</taxon>
        <taxon>Eubacteriales</taxon>
        <taxon>Clostridiaceae</taxon>
        <taxon>Clostridium</taxon>
    </lineage>
</organism>
<name>A0A174IFA0_9CLOT</name>
<reference evidence="1 2" key="1">
    <citation type="submission" date="2015-09" db="EMBL/GenBank/DDBJ databases">
        <authorList>
            <consortium name="Pathogen Informatics"/>
        </authorList>
    </citation>
    <scope>NUCLEOTIDE SEQUENCE [LARGE SCALE GENOMIC DNA]</scope>
    <source>
        <strain evidence="1 2">2789STDY5834856</strain>
    </source>
</reference>
<dbReference type="OrthoDB" id="8974199at2"/>
<dbReference type="EMBL" id="CYZX01000017">
    <property type="protein sequence ID" value="CUO83609.1"/>
    <property type="molecule type" value="Genomic_DNA"/>
</dbReference>
<dbReference type="RefSeq" id="WP_055266896.1">
    <property type="nucleotide sequence ID" value="NZ_CABIXQ010000017.1"/>
</dbReference>